<dbReference type="EMBL" id="KZ107856">
    <property type="protein sequence ID" value="OSS44690.1"/>
    <property type="molecule type" value="Genomic_DNA"/>
</dbReference>
<feature type="region of interest" description="Disordered" evidence="2">
    <location>
        <begin position="1"/>
        <end position="45"/>
    </location>
</feature>
<keyword evidence="1" id="KW-0175">Coiled coil</keyword>
<reference evidence="3 4" key="1">
    <citation type="journal article" date="2017" name="Genome Announc.">
        <title>Genome sequence of the saprophytic ascomycete Epicoccum nigrum ICMP 19927 strain isolated from New Zealand.</title>
        <authorList>
            <person name="Fokin M."/>
            <person name="Fleetwood D."/>
            <person name="Weir B.S."/>
            <person name="Villas-Boas S.G."/>
        </authorList>
    </citation>
    <scope>NUCLEOTIDE SEQUENCE [LARGE SCALE GENOMIC DNA]</scope>
    <source>
        <strain evidence="3 4">ICMP 19927</strain>
    </source>
</reference>
<protein>
    <submittedName>
        <fullName evidence="3">Uncharacterized protein</fullName>
    </submittedName>
</protein>
<organism evidence="3 4">
    <name type="scientific">Epicoccum nigrum</name>
    <name type="common">Soil fungus</name>
    <name type="synonym">Epicoccum purpurascens</name>
    <dbReference type="NCBI Taxonomy" id="105696"/>
    <lineage>
        <taxon>Eukaryota</taxon>
        <taxon>Fungi</taxon>
        <taxon>Dikarya</taxon>
        <taxon>Ascomycota</taxon>
        <taxon>Pezizomycotina</taxon>
        <taxon>Dothideomycetes</taxon>
        <taxon>Pleosporomycetidae</taxon>
        <taxon>Pleosporales</taxon>
        <taxon>Pleosporineae</taxon>
        <taxon>Didymellaceae</taxon>
        <taxon>Epicoccum</taxon>
    </lineage>
</organism>
<dbReference type="STRING" id="105696.A0A1Y2LLU6"/>
<feature type="compositionally biased region" description="Polar residues" evidence="2">
    <location>
        <begin position="280"/>
        <end position="289"/>
    </location>
</feature>
<feature type="coiled-coil region" evidence="1">
    <location>
        <begin position="207"/>
        <end position="234"/>
    </location>
</feature>
<evidence type="ECO:0000313" key="3">
    <source>
        <dbReference type="EMBL" id="OSS44690.1"/>
    </source>
</evidence>
<proteinExistence type="predicted"/>
<evidence type="ECO:0000256" key="1">
    <source>
        <dbReference type="SAM" id="Coils"/>
    </source>
</evidence>
<accession>A0A1Y2LLU6</accession>
<name>A0A1Y2LLU6_EPING</name>
<feature type="compositionally biased region" description="Polar residues" evidence="2">
    <location>
        <begin position="244"/>
        <end position="254"/>
    </location>
</feature>
<dbReference type="Proteomes" id="UP000193240">
    <property type="component" value="Unassembled WGS sequence"/>
</dbReference>
<dbReference type="AlphaFoldDB" id="A0A1Y2LLU6"/>
<dbReference type="InParanoid" id="A0A1Y2LLU6"/>
<evidence type="ECO:0000313" key="4">
    <source>
        <dbReference type="Proteomes" id="UP000193240"/>
    </source>
</evidence>
<feature type="compositionally biased region" description="Basic and acidic residues" evidence="2">
    <location>
        <begin position="7"/>
        <end position="21"/>
    </location>
</feature>
<keyword evidence="4" id="KW-1185">Reference proteome</keyword>
<evidence type="ECO:0000256" key="2">
    <source>
        <dbReference type="SAM" id="MobiDB-lite"/>
    </source>
</evidence>
<feature type="region of interest" description="Disordered" evidence="2">
    <location>
        <begin position="240"/>
        <end position="289"/>
    </location>
</feature>
<feature type="compositionally biased region" description="Basic and acidic residues" evidence="2">
    <location>
        <begin position="32"/>
        <end position="45"/>
    </location>
</feature>
<sequence>MPEEEPSVSKDRIEPRPRDPAARVYQEPTLRVNKEPSVSEDHIEPPSRDYFRLFGVSEHFFTGGNIEPRANITGPSSLPEQSFTQQNNFDTRHQRYNVKFADNYVPENLLPSLKPSDGSSSPPLLLPSISSVVPWETERLSRFSGTDVPALSSTLNAQPEATQIPQDRSDREPSIERCVGCNEAWRRPIPDMDQDPLAPPVNNADYMRIASNMIDRLREQRKRADAAYEEWKWRHSHCYRPVSPKSTGASQDIVIQSGLLPDSTPKKRRAESPHERHIASKQSRTTGSLSAEPLVSQLEQAASTDDCSPSSYDPEHMEGVTLSPFEEISTETGQSRCRCLSMTDAGSPDAETRHWLSESDAVSSESWESFRETLPESCKWDIEYHATTGTNQHSRGCWTYASSDNGVMSNIPLTIANVPVVLPVQYRWPPVGAVHPPPDPRPFLPIDCRAELSMEVIQDILLTFEGSIGFYLLINGLLQVLVPATFDTAWASSHLPHKFGGLRVCYVEKSLEKTMTPSQVQTSRSRSPLSPLSSFFRPSRSAQPLQINDLIEARAGSSTREKFSGRVGMKVVSRQGEPLLLMSSHVITAAILGKSFLGTNWNPLKRLQDDWNDHADIWARGAKIGRIAKSYDKNAEIYPNGFNHDITLIRSTNPTAIEGVTSPVQGLGWLSKDAWSSLRTQNSFLKILGTTEAHRDVKCIKCNLQSEAMIVGEGIFLNQIAAAGSTSLRDNDELTWRKMVSRAVLYRLSPDFDPPEGYSGIALYAENGKREDGSTGPGVVGMQSFVQRSMFAQTFNMPQNATMERHLRQGRIAFYGAFQVPDDLRANYTIV</sequence>
<gene>
    <name evidence="3" type="ORF">B5807_10528</name>
</gene>